<feature type="domain" description="Aldehyde dehydrogenase" evidence="7">
    <location>
        <begin position="49"/>
        <end position="519"/>
    </location>
</feature>
<dbReference type="InterPro" id="IPR016162">
    <property type="entry name" value="Ald_DH_N"/>
</dbReference>
<evidence type="ECO:0000256" key="3">
    <source>
        <dbReference type="ARBA" id="ARBA00023027"/>
    </source>
</evidence>
<dbReference type="OrthoDB" id="6882680at2"/>
<dbReference type="Proteomes" id="UP000182054">
    <property type="component" value="Unassembled WGS sequence"/>
</dbReference>
<sequence length="541" mass="57367">MKRGLSPISPPGRRAATVVCVIDPTPHEAAAGRLDLAVFARPLLVDGTWLSGSSGRARPVVDPASGRTLVELDDASVEDARSAVRAARTAFDAGEWSAVSAQARRCSVLRRTADVLQRDREVIAEVETLDTGKTLAESRVDVDDVVSVLRYYADLAERPSDRVVDVGDAAVLSRVVREPAGVCVAIAPWNYPLLQMSWKVAPALAAGCTVVLKPSEVTPLSTVLFVRALVEAGVPDGVVNLVHGPGADVGTALTTDPDVDLVSFTGGAATGTAVLTATAPLLTRVALELGGKNPHVVFADAVTPDRIDATVDRVLTGAFLHSGQVCSAGTRLIVEETVAERVVDEVVRRARRIVLGPGLDASSEAGPLVSRAHREKVQRYVEGAITEGAVLRCGGAAPGDESLRDGAFFSPTVLDGCDRTMTVVREETFGPILTVERFTTEAEALRLANDTRYGLAAGVATADPARADRLARGLRHGTVWVNDYGPYTPAAEWGGFGRSGHGRELGPSGLHEYQQLKHVWTHTGAPRAEWFRSSLDDRNKP</sequence>
<dbReference type="InterPro" id="IPR029510">
    <property type="entry name" value="Ald_DH_CS_GLU"/>
</dbReference>
<dbReference type="PROSITE" id="PS00070">
    <property type="entry name" value="ALDEHYDE_DEHYDR_CYS"/>
    <property type="match status" value="1"/>
</dbReference>
<dbReference type="GO" id="GO:0016620">
    <property type="term" value="F:oxidoreductase activity, acting on the aldehyde or oxo group of donors, NAD or NADP as acceptor"/>
    <property type="evidence" value="ECO:0007669"/>
    <property type="project" value="InterPro"/>
</dbReference>
<evidence type="ECO:0000256" key="5">
    <source>
        <dbReference type="PROSITE-ProRule" id="PRU10007"/>
    </source>
</evidence>
<evidence type="ECO:0000256" key="1">
    <source>
        <dbReference type="ARBA" id="ARBA00009986"/>
    </source>
</evidence>
<dbReference type="InterPro" id="IPR015590">
    <property type="entry name" value="Aldehyde_DH_dom"/>
</dbReference>
<name>A0A1I0UAJ0_9NOCA</name>
<evidence type="ECO:0000256" key="4">
    <source>
        <dbReference type="ARBA" id="ARBA00037921"/>
    </source>
</evidence>
<reference evidence="8 9" key="1">
    <citation type="submission" date="2016-10" db="EMBL/GenBank/DDBJ databases">
        <authorList>
            <person name="de Groot N.N."/>
        </authorList>
    </citation>
    <scope>NUCLEOTIDE SEQUENCE [LARGE SCALE GENOMIC DNA]</scope>
    <source>
        <strain evidence="8 9">DSM 44908</strain>
    </source>
</reference>
<dbReference type="Gene3D" id="3.40.309.10">
    <property type="entry name" value="Aldehyde Dehydrogenase, Chain A, domain 2"/>
    <property type="match status" value="1"/>
</dbReference>
<dbReference type="InterPro" id="IPR016163">
    <property type="entry name" value="Ald_DH_C"/>
</dbReference>
<dbReference type="InterPro" id="IPR016161">
    <property type="entry name" value="Ald_DH/histidinol_DH"/>
</dbReference>
<evidence type="ECO:0000313" key="9">
    <source>
        <dbReference type="Proteomes" id="UP000182054"/>
    </source>
</evidence>
<dbReference type="Pfam" id="PF00171">
    <property type="entry name" value="Aldedh"/>
    <property type="match status" value="1"/>
</dbReference>
<evidence type="ECO:0000256" key="2">
    <source>
        <dbReference type="ARBA" id="ARBA00023002"/>
    </source>
</evidence>
<gene>
    <name evidence="8" type="ORF">SAMN05444374_1159</name>
</gene>
<keyword evidence="2 6" id="KW-0560">Oxidoreductase</keyword>
<proteinExistence type="inferred from homology"/>
<keyword evidence="3" id="KW-0520">NAD</keyword>
<protein>
    <submittedName>
        <fullName evidence="8">Betaine-aldehyde dehydrogenase</fullName>
    </submittedName>
</protein>
<dbReference type="Gene3D" id="3.40.605.10">
    <property type="entry name" value="Aldehyde Dehydrogenase, Chain A, domain 1"/>
    <property type="match status" value="1"/>
</dbReference>
<comment type="pathway">
    <text evidence="4">Amine and polyamine biosynthesis; betaine biosynthesis via choline pathway; betaine from betaine aldehyde: step 1/1.</text>
</comment>
<evidence type="ECO:0000256" key="6">
    <source>
        <dbReference type="RuleBase" id="RU003345"/>
    </source>
</evidence>
<dbReference type="FunFam" id="3.40.605.10:FF:000007">
    <property type="entry name" value="NAD/NADP-dependent betaine aldehyde dehydrogenase"/>
    <property type="match status" value="1"/>
</dbReference>
<dbReference type="SUPFAM" id="SSF53720">
    <property type="entry name" value="ALDH-like"/>
    <property type="match status" value="1"/>
</dbReference>
<dbReference type="EMBL" id="FOJN01000015">
    <property type="protein sequence ID" value="SFA60246.1"/>
    <property type="molecule type" value="Genomic_DNA"/>
</dbReference>
<dbReference type="FunFam" id="3.40.309.10:FF:000012">
    <property type="entry name" value="Betaine aldehyde dehydrogenase"/>
    <property type="match status" value="1"/>
</dbReference>
<dbReference type="PANTHER" id="PTHR43860">
    <property type="entry name" value="BETAINE ALDEHYDE DEHYDROGENASE"/>
    <property type="match status" value="1"/>
</dbReference>
<comment type="similarity">
    <text evidence="1 6">Belongs to the aldehyde dehydrogenase family.</text>
</comment>
<evidence type="ECO:0000313" key="8">
    <source>
        <dbReference type="EMBL" id="SFA60246.1"/>
    </source>
</evidence>
<organism evidence="8 9">
    <name type="scientific">Rhodococcoides kroppenstedtii</name>
    <dbReference type="NCBI Taxonomy" id="293050"/>
    <lineage>
        <taxon>Bacteria</taxon>
        <taxon>Bacillati</taxon>
        <taxon>Actinomycetota</taxon>
        <taxon>Actinomycetes</taxon>
        <taxon>Mycobacteriales</taxon>
        <taxon>Nocardiaceae</taxon>
        <taxon>Rhodococcoides</taxon>
    </lineage>
</organism>
<accession>A0A1I0UAJ0</accession>
<feature type="active site" evidence="5">
    <location>
        <position position="288"/>
    </location>
</feature>
<evidence type="ECO:0000259" key="7">
    <source>
        <dbReference type="Pfam" id="PF00171"/>
    </source>
</evidence>
<dbReference type="PROSITE" id="PS00687">
    <property type="entry name" value="ALDEHYDE_DEHYDR_GLU"/>
    <property type="match status" value="1"/>
</dbReference>
<dbReference type="AlphaFoldDB" id="A0A1I0UAJ0"/>
<dbReference type="InterPro" id="IPR016160">
    <property type="entry name" value="Ald_DH_CS_CYS"/>
</dbReference>
<dbReference type="PANTHER" id="PTHR43860:SF2">
    <property type="entry name" value="BETAINE ALDEHYDE DEHYDROGENASE-RELATED"/>
    <property type="match status" value="1"/>
</dbReference>